<dbReference type="RefSeq" id="WP_125284291.1">
    <property type="nucleotide sequence ID" value="NZ_CP054569.1"/>
</dbReference>
<accession>A0A6N0JMR1</accession>
<evidence type="ECO:0000313" key="3">
    <source>
        <dbReference type="Proteomes" id="UP000509782"/>
    </source>
</evidence>
<feature type="signal peptide" evidence="1">
    <location>
        <begin position="1"/>
        <end position="21"/>
    </location>
</feature>
<dbReference type="AlphaFoldDB" id="A0A6N0JMR1"/>
<dbReference type="OrthoDB" id="5451115at2"/>
<dbReference type="PROSITE" id="PS51257">
    <property type="entry name" value="PROKAR_LIPOPROTEIN"/>
    <property type="match status" value="1"/>
</dbReference>
<dbReference type="SUPFAM" id="SSF53474">
    <property type="entry name" value="alpha/beta-Hydrolases"/>
    <property type="match status" value="1"/>
</dbReference>
<dbReference type="EMBL" id="CP054569">
    <property type="protein sequence ID" value="QKQ48367.1"/>
    <property type="molecule type" value="Genomic_DNA"/>
</dbReference>
<keyword evidence="1" id="KW-0732">Signal</keyword>
<proteinExistence type="predicted"/>
<gene>
    <name evidence="2" type="ORF">FOC81_17370</name>
</gene>
<feature type="chain" id="PRO_5028888962" evidence="1">
    <location>
        <begin position="22"/>
        <end position="283"/>
    </location>
</feature>
<reference evidence="2 3" key="1">
    <citation type="submission" date="2020-05" db="EMBL/GenBank/DDBJ databases">
        <title>FDA dAtabase for Regulatory Grade micrObial Sequences (FDA-ARGOS): Supporting development and validation of Infectious Disease Dx tests.</title>
        <authorList>
            <person name="Sproer C."/>
            <person name="Gronow S."/>
            <person name="Severitt S."/>
            <person name="Schroder I."/>
            <person name="Tallon L."/>
            <person name="Sadzewicz L."/>
            <person name="Zhao X."/>
            <person name="Vavikolanu K."/>
            <person name="Mehta A."/>
            <person name="Aluvathingal J."/>
            <person name="Nadendla S."/>
            <person name="Myers T."/>
            <person name="Yan Y."/>
            <person name="Sichtig H."/>
        </authorList>
    </citation>
    <scope>NUCLEOTIDE SEQUENCE [LARGE SCALE GENOMIC DNA]</scope>
    <source>
        <strain evidence="2 3">FDAARGOS_787</strain>
    </source>
</reference>
<dbReference type="Proteomes" id="UP000509782">
    <property type="component" value="Chromosome"/>
</dbReference>
<name>A0A6N0JMR1_ACHDE</name>
<dbReference type="Gene3D" id="3.40.50.1820">
    <property type="entry name" value="alpha/beta hydrolase"/>
    <property type="match status" value="1"/>
</dbReference>
<evidence type="ECO:0000256" key="1">
    <source>
        <dbReference type="SAM" id="SignalP"/>
    </source>
</evidence>
<dbReference type="GO" id="GO:0016787">
    <property type="term" value="F:hydrolase activity"/>
    <property type="evidence" value="ECO:0007669"/>
    <property type="project" value="UniProtKB-KW"/>
</dbReference>
<sequence>MKPLLSAFALGCLLLSGCASTSVQERRQAAAAVAQQAGWQRLELDAGAFVLAAFAPAGLAQAGALTVYIEGDGAAWVDGGTPSFDPTPRNPLALRLAIADTRGQAVYLARPCQYVEGQSRRQCAAHYWTAGRFAPEVIDASDRALDQLKARYGAERLELVGYSGGGAVAALLAARRRDVARLVTVAGNLDTRAWTSALGVSPLSGSLNPADAWRALSTVPQRHYVGAKDRVMPPDIAASYAAHFPADRKPEIVAVPGYDHRCCWVETWPAPPDGLPGMAAARR</sequence>
<protein>
    <submittedName>
        <fullName evidence="2">Alpha/beta hydrolase</fullName>
    </submittedName>
</protein>
<dbReference type="InterPro" id="IPR029058">
    <property type="entry name" value="AB_hydrolase_fold"/>
</dbReference>
<keyword evidence="2" id="KW-0378">Hydrolase</keyword>
<evidence type="ECO:0000313" key="2">
    <source>
        <dbReference type="EMBL" id="QKQ48367.1"/>
    </source>
</evidence>
<organism evidence="2 3">
    <name type="scientific">Achromobacter denitrificans</name>
    <name type="common">Alcaligenes denitrificans</name>
    <dbReference type="NCBI Taxonomy" id="32002"/>
    <lineage>
        <taxon>Bacteria</taxon>
        <taxon>Pseudomonadati</taxon>
        <taxon>Pseudomonadota</taxon>
        <taxon>Betaproteobacteria</taxon>
        <taxon>Burkholderiales</taxon>
        <taxon>Alcaligenaceae</taxon>
        <taxon>Achromobacter</taxon>
    </lineage>
</organism>